<evidence type="ECO:0000256" key="3">
    <source>
        <dbReference type="PROSITE-ProRule" id="PRU00221"/>
    </source>
</evidence>
<dbReference type="Gene3D" id="2.130.10.10">
    <property type="entry name" value="YVTN repeat-like/Quinoprotein amine dehydrogenase"/>
    <property type="match status" value="3"/>
</dbReference>
<keyword evidence="2" id="KW-0677">Repeat</keyword>
<keyword evidence="1 3" id="KW-0853">WD repeat</keyword>
<dbReference type="EMBL" id="BDQI01000062">
    <property type="protein sequence ID" value="GAX58735.1"/>
    <property type="molecule type" value="Genomic_DNA"/>
</dbReference>
<dbReference type="SUPFAM" id="SSF50978">
    <property type="entry name" value="WD40 repeat-like"/>
    <property type="match status" value="1"/>
</dbReference>
<keyword evidence="5" id="KW-0472">Membrane</keyword>
<dbReference type="Proteomes" id="UP000217446">
    <property type="component" value="Unassembled WGS sequence"/>
</dbReference>
<protein>
    <submittedName>
        <fullName evidence="6">Uncharacterized protein</fullName>
    </submittedName>
</protein>
<sequence>MDSVEPAEINTPATAAGGTRPQPGGPSVKPPAKVRRRTLLLAALGVTAVAVPLAVIESRADDPAPRKVVFTVPNGHATCVAFNPNGKTLAAGLSALQGTGSTLRLWDVAEGTATTPWPDQLEDVTKMAFSPDGRTLATTGALEVSLWNLADRTGIALPHPQLPLDLAFAPDGRTLATGGRYGAAWLWDLPTRTVTTTLTTQGMAVVNAVAFSPDGRTLATGSADLTASPVRLWDLRTHTVHATLDAPLWHGFKPVAFSPDGRTLATGSADNVVRVWDSATGTVDATLTGHTAPVTTVAFSPNGNTLATGSEDRTVRLWDTSTLDVVPVDTLTGHTDKVTSVAFSPDGRTLTSAGLDRTVRLWPIG</sequence>
<dbReference type="Pfam" id="PF00400">
    <property type="entry name" value="WD40"/>
    <property type="match status" value="7"/>
</dbReference>
<feature type="repeat" description="WD" evidence="3">
    <location>
        <begin position="156"/>
        <end position="197"/>
    </location>
</feature>
<keyword evidence="5" id="KW-0812">Transmembrane</keyword>
<proteinExistence type="predicted"/>
<accession>A0A286PGQ6</accession>
<organism evidence="6 7">
    <name type="scientific">Streptomyces olivochromogenes</name>
    <dbReference type="NCBI Taxonomy" id="1963"/>
    <lineage>
        <taxon>Bacteria</taxon>
        <taxon>Bacillati</taxon>
        <taxon>Actinomycetota</taxon>
        <taxon>Actinomycetes</taxon>
        <taxon>Kitasatosporales</taxon>
        <taxon>Streptomycetaceae</taxon>
        <taxon>Streptomyces</taxon>
    </lineage>
</organism>
<name>A0A286PGQ6_STROL</name>
<feature type="repeat" description="WD" evidence="3">
    <location>
        <begin position="287"/>
        <end position="328"/>
    </location>
</feature>
<feature type="repeat" description="WD" evidence="3">
    <location>
        <begin position="331"/>
        <end position="365"/>
    </location>
</feature>
<dbReference type="PRINTS" id="PR00320">
    <property type="entry name" value="GPROTEINBRPT"/>
</dbReference>
<dbReference type="InterPro" id="IPR001680">
    <property type="entry name" value="WD40_rpt"/>
</dbReference>
<dbReference type="SMART" id="SM00320">
    <property type="entry name" value="WD40"/>
    <property type="match status" value="7"/>
</dbReference>
<evidence type="ECO:0000313" key="6">
    <source>
        <dbReference type="EMBL" id="GAX58735.1"/>
    </source>
</evidence>
<feature type="region of interest" description="Disordered" evidence="4">
    <location>
        <begin position="1"/>
        <end position="31"/>
    </location>
</feature>
<dbReference type="PANTHER" id="PTHR19879:SF9">
    <property type="entry name" value="TRANSCRIPTION INITIATION FACTOR TFIID SUBUNIT 5"/>
    <property type="match status" value="1"/>
</dbReference>
<evidence type="ECO:0000256" key="5">
    <source>
        <dbReference type="SAM" id="Phobius"/>
    </source>
</evidence>
<evidence type="ECO:0000313" key="7">
    <source>
        <dbReference type="Proteomes" id="UP000217446"/>
    </source>
</evidence>
<dbReference type="InterPro" id="IPR019775">
    <property type="entry name" value="WD40_repeat_CS"/>
</dbReference>
<feature type="transmembrane region" description="Helical" evidence="5">
    <location>
        <begin position="39"/>
        <end position="56"/>
    </location>
</feature>
<keyword evidence="5" id="KW-1133">Transmembrane helix</keyword>
<gene>
    <name evidence="6" type="ORF">SO3561_10310</name>
</gene>
<reference evidence="7" key="1">
    <citation type="submission" date="2017-05" db="EMBL/GenBank/DDBJ databases">
        <title>Streptomyces olivochromogenes NBRC 3561 whole genome shotgun sequence.</title>
        <authorList>
            <person name="Dohra H."/>
            <person name="Kodani S."/>
        </authorList>
    </citation>
    <scope>NUCLEOTIDE SEQUENCE [LARGE SCALE GENOMIC DNA]</scope>
    <source>
        <strain evidence="7">NBRC 3561</strain>
    </source>
</reference>
<evidence type="ECO:0000256" key="4">
    <source>
        <dbReference type="SAM" id="MobiDB-lite"/>
    </source>
</evidence>
<keyword evidence="7" id="KW-1185">Reference proteome</keyword>
<dbReference type="PROSITE" id="PS00678">
    <property type="entry name" value="WD_REPEATS_1"/>
    <property type="match status" value="1"/>
</dbReference>
<dbReference type="PROSITE" id="PS50082">
    <property type="entry name" value="WD_REPEATS_2"/>
    <property type="match status" value="4"/>
</dbReference>
<evidence type="ECO:0000256" key="1">
    <source>
        <dbReference type="ARBA" id="ARBA00022574"/>
    </source>
</evidence>
<comment type="caution">
    <text evidence="6">The sequence shown here is derived from an EMBL/GenBank/DDBJ whole genome shotgun (WGS) entry which is preliminary data.</text>
</comment>
<dbReference type="PANTHER" id="PTHR19879">
    <property type="entry name" value="TRANSCRIPTION INITIATION FACTOR TFIID"/>
    <property type="match status" value="1"/>
</dbReference>
<evidence type="ECO:0000256" key="2">
    <source>
        <dbReference type="ARBA" id="ARBA00022737"/>
    </source>
</evidence>
<dbReference type="CDD" id="cd00200">
    <property type="entry name" value="WD40"/>
    <property type="match status" value="1"/>
</dbReference>
<dbReference type="InterPro" id="IPR015943">
    <property type="entry name" value="WD40/YVTN_repeat-like_dom_sf"/>
</dbReference>
<dbReference type="InterPro" id="IPR020472">
    <property type="entry name" value="WD40_PAC1"/>
</dbReference>
<dbReference type="AlphaFoldDB" id="A0A286PGQ6"/>
<dbReference type="STRING" id="1963.AQJ27_50480"/>
<dbReference type="InterPro" id="IPR036322">
    <property type="entry name" value="WD40_repeat_dom_sf"/>
</dbReference>
<dbReference type="PROSITE" id="PS50294">
    <property type="entry name" value="WD_REPEATS_REGION"/>
    <property type="match status" value="3"/>
</dbReference>
<feature type="repeat" description="WD" evidence="3">
    <location>
        <begin position="255"/>
        <end position="286"/>
    </location>
</feature>